<gene>
    <name evidence="2" type="ORF">HSCHL_0014</name>
</gene>
<accession>A0A2T5G997</accession>
<name>A0A2T5G997_HYDSH</name>
<dbReference type="EMBL" id="PEBV01000023">
    <property type="protein sequence ID" value="PTQ52750.1"/>
    <property type="molecule type" value="Genomic_DNA"/>
</dbReference>
<evidence type="ECO:0000256" key="1">
    <source>
        <dbReference type="SAM" id="MobiDB-lite"/>
    </source>
</evidence>
<dbReference type="AlphaFoldDB" id="A0A2T5G997"/>
<proteinExistence type="predicted"/>
<protein>
    <submittedName>
        <fullName evidence="2">Uncharacterized protein</fullName>
    </submittedName>
</protein>
<organism evidence="2 3">
    <name type="scientific">Hydrogenibacillus schlegelii</name>
    <name type="common">Bacillus schlegelii</name>
    <dbReference type="NCBI Taxonomy" id="1484"/>
    <lineage>
        <taxon>Bacteria</taxon>
        <taxon>Bacillati</taxon>
        <taxon>Bacillota</taxon>
        <taxon>Bacilli</taxon>
        <taxon>Bacillales</taxon>
        <taxon>Bacillales Family X. Incertae Sedis</taxon>
        <taxon>Hydrogenibacillus</taxon>
    </lineage>
</organism>
<evidence type="ECO:0000313" key="3">
    <source>
        <dbReference type="Proteomes" id="UP000244180"/>
    </source>
</evidence>
<feature type="region of interest" description="Disordered" evidence="1">
    <location>
        <begin position="1"/>
        <end position="20"/>
    </location>
</feature>
<dbReference type="Proteomes" id="UP000244180">
    <property type="component" value="Unassembled WGS sequence"/>
</dbReference>
<sequence>MKKGAPIPRTFPGPVRLRRPPWHAKKTKNLHFEGIFLRRVNVY</sequence>
<reference evidence="2 3" key="1">
    <citation type="submission" date="2017-08" db="EMBL/GenBank/DDBJ databases">
        <title>Burning lignite coal seam in the remote Altai Mountains harbors a hydrogen-driven thermophilic microbial community.</title>
        <authorList>
            <person name="Kadnikov V.V."/>
            <person name="Mardanov A.V."/>
            <person name="Ivasenko D."/>
            <person name="Beletsky A.V."/>
            <person name="Karnachuk O.V."/>
            <person name="Ravin N.V."/>
        </authorList>
    </citation>
    <scope>NUCLEOTIDE SEQUENCE [LARGE SCALE GENOMIC DNA]</scope>
    <source>
        <strain evidence="2">AL33</strain>
    </source>
</reference>
<comment type="caution">
    <text evidence="2">The sequence shown here is derived from an EMBL/GenBank/DDBJ whole genome shotgun (WGS) entry which is preliminary data.</text>
</comment>
<evidence type="ECO:0000313" key="2">
    <source>
        <dbReference type="EMBL" id="PTQ52750.1"/>
    </source>
</evidence>